<dbReference type="EMBL" id="PVWK01000120">
    <property type="protein sequence ID" value="PSB25818.1"/>
    <property type="molecule type" value="Genomic_DNA"/>
</dbReference>
<evidence type="ECO:0000313" key="4">
    <source>
        <dbReference type="Proteomes" id="UP000239576"/>
    </source>
</evidence>
<feature type="domain" description="CD-NTase-associated protein 12/Pycsar effector protein TIR" evidence="2">
    <location>
        <begin position="239"/>
        <end position="354"/>
    </location>
</feature>
<accession>A0A2T1DZ95</accession>
<evidence type="ECO:0000256" key="1">
    <source>
        <dbReference type="SAM" id="MobiDB-lite"/>
    </source>
</evidence>
<feature type="region of interest" description="Disordered" evidence="1">
    <location>
        <begin position="171"/>
        <end position="220"/>
    </location>
</feature>
<organism evidence="3 4">
    <name type="scientific">Stenomitos frigidus ULC18</name>
    <dbReference type="NCBI Taxonomy" id="2107698"/>
    <lineage>
        <taxon>Bacteria</taxon>
        <taxon>Bacillati</taxon>
        <taxon>Cyanobacteriota</taxon>
        <taxon>Cyanophyceae</taxon>
        <taxon>Leptolyngbyales</taxon>
        <taxon>Leptolyngbyaceae</taxon>
        <taxon>Stenomitos</taxon>
    </lineage>
</organism>
<sequence>MPLPILTDIEDVKTVIDYLRTKPTGANLSEAKAILDKKFLDHRKMSAYQAWGFITREGERIKLSNRGWELARKTKAPEVLFLEAVDSIVPYRSAIEWMFHRSLETATNVDVAAFWHEHHSDENATDNENTLKDQAVCFFRLVEGAMLGTLTIGRRGQPTRISINRDRLRGHIEEGPSAPPWQEPSRQADEWVSNTTEDSDLPGEPLKPVSPEPIVSSEGDVLPDLQGKGNEAQASERLRVFISHGRDTDFVSQVETMLELADIESEVAVKEETTAIPVPDKVFSAMRRCQAGIIIVSAEQIHSGEVSREPRINENVLIEIGAAFVLYDRRVVLLWDKRLPVPSNLQGLYRCEFEGEELSWSTGMKLMKAIKEFKKV</sequence>
<evidence type="ECO:0000313" key="3">
    <source>
        <dbReference type="EMBL" id="PSB25818.1"/>
    </source>
</evidence>
<proteinExistence type="predicted"/>
<keyword evidence="4" id="KW-1185">Reference proteome</keyword>
<dbReference type="OrthoDB" id="5180013at2"/>
<comment type="caution">
    <text evidence="3">The sequence shown here is derived from an EMBL/GenBank/DDBJ whole genome shotgun (WGS) entry which is preliminary data.</text>
</comment>
<dbReference type="AlphaFoldDB" id="A0A2T1DZ95"/>
<dbReference type="Proteomes" id="UP000239576">
    <property type="component" value="Unassembled WGS sequence"/>
</dbReference>
<evidence type="ECO:0000259" key="2">
    <source>
        <dbReference type="Pfam" id="PF10137"/>
    </source>
</evidence>
<dbReference type="GO" id="GO:0050135">
    <property type="term" value="F:NADP+ nucleosidase activity"/>
    <property type="evidence" value="ECO:0007669"/>
    <property type="project" value="InterPro"/>
</dbReference>
<dbReference type="InterPro" id="IPR019302">
    <property type="entry name" value="CAP12/PCTIR_TIR_dom"/>
</dbReference>
<name>A0A2T1DZ95_9CYAN</name>
<reference evidence="3 4" key="2">
    <citation type="submission" date="2018-03" db="EMBL/GenBank/DDBJ databases">
        <title>The ancient ancestry and fast evolution of plastids.</title>
        <authorList>
            <person name="Moore K.R."/>
            <person name="Magnabosco C."/>
            <person name="Momper L."/>
            <person name="Gold D.A."/>
            <person name="Bosak T."/>
            <person name="Fournier G.P."/>
        </authorList>
    </citation>
    <scope>NUCLEOTIDE SEQUENCE [LARGE SCALE GENOMIC DNA]</scope>
    <source>
        <strain evidence="3 4">ULC18</strain>
    </source>
</reference>
<dbReference type="RefSeq" id="WP_106258553.1">
    <property type="nucleotide sequence ID" value="NZ_CAWNSW010000061.1"/>
</dbReference>
<dbReference type="Pfam" id="PF10137">
    <property type="entry name" value="CAP12-PCTIR_TIR"/>
    <property type="match status" value="1"/>
</dbReference>
<reference evidence="4" key="1">
    <citation type="submission" date="2018-02" db="EMBL/GenBank/DDBJ databases">
        <authorList>
            <person name="Moore K."/>
            <person name="Momper L."/>
        </authorList>
    </citation>
    <scope>NUCLEOTIDE SEQUENCE [LARGE SCALE GENOMIC DNA]</scope>
    <source>
        <strain evidence="4">ULC18</strain>
    </source>
</reference>
<gene>
    <name evidence="3" type="ORF">C7B82_21740</name>
</gene>
<protein>
    <recommendedName>
        <fullName evidence="2">CD-NTase-associated protein 12/Pycsar effector protein TIR domain-containing protein</fullName>
    </recommendedName>
</protein>